<reference evidence="1 2" key="1">
    <citation type="submission" date="2024-09" db="EMBL/GenBank/DDBJ databases">
        <authorList>
            <person name="Sun Q."/>
            <person name="Mori K."/>
        </authorList>
    </citation>
    <scope>NUCLEOTIDE SEQUENCE [LARGE SCALE GENOMIC DNA]</scope>
    <source>
        <strain evidence="1 2">JCM 15389</strain>
    </source>
</reference>
<accession>A0ABV6C8G6</accession>
<evidence type="ECO:0000313" key="2">
    <source>
        <dbReference type="Proteomes" id="UP001589788"/>
    </source>
</evidence>
<dbReference type="Proteomes" id="UP001589788">
    <property type="component" value="Unassembled WGS sequence"/>
</dbReference>
<keyword evidence="2" id="KW-1185">Reference proteome</keyword>
<dbReference type="RefSeq" id="WP_377790199.1">
    <property type="nucleotide sequence ID" value="NZ_JBHLYQ010000119.1"/>
</dbReference>
<gene>
    <name evidence="1" type="ORF">ACFFRE_10645</name>
</gene>
<organism evidence="1 2">
    <name type="scientific">Aciditerrimonas ferrireducens</name>
    <dbReference type="NCBI Taxonomy" id="667306"/>
    <lineage>
        <taxon>Bacteria</taxon>
        <taxon>Bacillati</taxon>
        <taxon>Actinomycetota</taxon>
        <taxon>Acidimicrobiia</taxon>
        <taxon>Acidimicrobiales</taxon>
        <taxon>Acidimicrobiaceae</taxon>
        <taxon>Aciditerrimonas</taxon>
    </lineage>
</organism>
<sequence>MSGTALALAAASVSLGSALALVALPVRLGREVRRLRAAVDRLEGDLVVLADRSRRLADQAAVELERVGDVLESAEAVQTTVDAASRLTYRALGNPLVRAVSAAAGVDGALRRFFGRRERD</sequence>
<proteinExistence type="predicted"/>
<name>A0ABV6C8G6_9ACTN</name>
<evidence type="ECO:0000313" key="1">
    <source>
        <dbReference type="EMBL" id="MFC0082589.1"/>
    </source>
</evidence>
<evidence type="ECO:0008006" key="3">
    <source>
        <dbReference type="Google" id="ProtNLM"/>
    </source>
</evidence>
<comment type="caution">
    <text evidence="1">The sequence shown here is derived from an EMBL/GenBank/DDBJ whole genome shotgun (WGS) entry which is preliminary data.</text>
</comment>
<protein>
    <recommendedName>
        <fullName evidence="3">DUF948 domain-containing protein</fullName>
    </recommendedName>
</protein>
<dbReference type="EMBL" id="JBHLYQ010000119">
    <property type="protein sequence ID" value="MFC0082589.1"/>
    <property type="molecule type" value="Genomic_DNA"/>
</dbReference>